<dbReference type="EMBL" id="ML119666">
    <property type="protein sequence ID" value="RPA83127.1"/>
    <property type="molecule type" value="Genomic_DNA"/>
</dbReference>
<evidence type="ECO:0000313" key="3">
    <source>
        <dbReference type="Proteomes" id="UP000275078"/>
    </source>
</evidence>
<name>A0A3N4ICF9_ASCIM</name>
<reference evidence="2 3" key="1">
    <citation type="journal article" date="2018" name="Nat. Ecol. Evol.">
        <title>Pezizomycetes genomes reveal the molecular basis of ectomycorrhizal truffle lifestyle.</title>
        <authorList>
            <person name="Murat C."/>
            <person name="Payen T."/>
            <person name="Noel B."/>
            <person name="Kuo A."/>
            <person name="Morin E."/>
            <person name="Chen J."/>
            <person name="Kohler A."/>
            <person name="Krizsan K."/>
            <person name="Balestrini R."/>
            <person name="Da Silva C."/>
            <person name="Montanini B."/>
            <person name="Hainaut M."/>
            <person name="Levati E."/>
            <person name="Barry K.W."/>
            <person name="Belfiori B."/>
            <person name="Cichocki N."/>
            <person name="Clum A."/>
            <person name="Dockter R.B."/>
            <person name="Fauchery L."/>
            <person name="Guy J."/>
            <person name="Iotti M."/>
            <person name="Le Tacon F."/>
            <person name="Lindquist E.A."/>
            <person name="Lipzen A."/>
            <person name="Malagnac F."/>
            <person name="Mello A."/>
            <person name="Molinier V."/>
            <person name="Miyauchi S."/>
            <person name="Poulain J."/>
            <person name="Riccioni C."/>
            <person name="Rubini A."/>
            <person name="Sitrit Y."/>
            <person name="Splivallo R."/>
            <person name="Traeger S."/>
            <person name="Wang M."/>
            <person name="Zifcakova L."/>
            <person name="Wipf D."/>
            <person name="Zambonelli A."/>
            <person name="Paolocci F."/>
            <person name="Nowrousian M."/>
            <person name="Ottonello S."/>
            <person name="Baldrian P."/>
            <person name="Spatafora J.W."/>
            <person name="Henrissat B."/>
            <person name="Nagy L.G."/>
            <person name="Aury J.M."/>
            <person name="Wincker P."/>
            <person name="Grigoriev I.V."/>
            <person name="Bonfante P."/>
            <person name="Martin F.M."/>
        </authorList>
    </citation>
    <scope>NUCLEOTIDE SEQUENCE [LARGE SCALE GENOMIC DNA]</scope>
    <source>
        <strain evidence="2 3">RN42</strain>
    </source>
</reference>
<feature type="chain" id="PRO_5018055571" evidence="1">
    <location>
        <begin position="28"/>
        <end position="59"/>
    </location>
</feature>
<feature type="signal peptide" evidence="1">
    <location>
        <begin position="1"/>
        <end position="27"/>
    </location>
</feature>
<protein>
    <submittedName>
        <fullName evidence="2">Uncharacterized protein</fullName>
    </submittedName>
</protein>
<proteinExistence type="predicted"/>
<organism evidence="2 3">
    <name type="scientific">Ascobolus immersus RN42</name>
    <dbReference type="NCBI Taxonomy" id="1160509"/>
    <lineage>
        <taxon>Eukaryota</taxon>
        <taxon>Fungi</taxon>
        <taxon>Dikarya</taxon>
        <taxon>Ascomycota</taxon>
        <taxon>Pezizomycotina</taxon>
        <taxon>Pezizomycetes</taxon>
        <taxon>Pezizales</taxon>
        <taxon>Ascobolaceae</taxon>
        <taxon>Ascobolus</taxon>
    </lineage>
</organism>
<accession>A0A3N4ICF9</accession>
<keyword evidence="1" id="KW-0732">Signal</keyword>
<evidence type="ECO:0000256" key="1">
    <source>
        <dbReference type="SAM" id="SignalP"/>
    </source>
</evidence>
<sequence length="59" mass="6447">MPHQKGSRWHPILALVALCLAITAIDRLVVMASEARVDMANTDWEGLGTNVQGRTVMDS</sequence>
<evidence type="ECO:0000313" key="2">
    <source>
        <dbReference type="EMBL" id="RPA83127.1"/>
    </source>
</evidence>
<dbReference type="Proteomes" id="UP000275078">
    <property type="component" value="Unassembled WGS sequence"/>
</dbReference>
<gene>
    <name evidence="2" type="ORF">BJ508DRAFT_324718</name>
</gene>
<keyword evidence="3" id="KW-1185">Reference proteome</keyword>
<dbReference type="AlphaFoldDB" id="A0A3N4ICF9"/>